<reference evidence="3 4" key="1">
    <citation type="submission" date="2022-11" db="EMBL/GenBank/DDBJ databases">
        <title>Minimal conservation of predation-associated metabolite biosynthetic gene clusters underscores biosynthetic potential of Myxococcota including descriptions for ten novel species: Archangium lansinium sp. nov., Myxococcus landrumus sp. nov., Nannocystis bai.</title>
        <authorList>
            <person name="Ahearne A."/>
            <person name="Stevens C."/>
            <person name="Dowd S."/>
        </authorList>
    </citation>
    <scope>NUCLEOTIDE SEQUENCE [LARGE SCALE GENOMIC DNA]</scope>
    <source>
        <strain evidence="3 4">NCELM</strain>
    </source>
</reference>
<dbReference type="EMBL" id="JAQNDN010000019">
    <property type="protein sequence ID" value="MDC0672087.1"/>
    <property type="molecule type" value="Genomic_DNA"/>
</dbReference>
<evidence type="ECO:0008006" key="5">
    <source>
        <dbReference type="Google" id="ProtNLM"/>
    </source>
</evidence>
<organism evidence="3 4">
    <name type="scientific">Nannocystis radixulma</name>
    <dbReference type="NCBI Taxonomy" id="2995305"/>
    <lineage>
        <taxon>Bacteria</taxon>
        <taxon>Pseudomonadati</taxon>
        <taxon>Myxococcota</taxon>
        <taxon>Polyangia</taxon>
        <taxon>Nannocystales</taxon>
        <taxon>Nannocystaceae</taxon>
        <taxon>Nannocystis</taxon>
    </lineage>
</organism>
<keyword evidence="2" id="KW-0732">Signal</keyword>
<accession>A0ABT5BDF3</accession>
<sequence length="472" mass="48054">MHRSIRALSVSLPLVVAALPANEAEACGPGPDVDACWYADEWAELVPVNAAAIPIDGVLVLQGAQTGNSPDAEWLAAIELTVTRDGQPIAGALETTEVDDVLVWRPAAPLVPGATYQVTGSLDNPDGDPEGYECGPDLLPLAFEFHADAGPAASLASATLSTEASVLVIPRLVLDELVCCDGAMPVLEQNEDCAYVPEWDHGDCVTTLARGRLQVVGKVADLPASTLSMTSRRMVVGGSQMLPILGAEPTVVYDDPTCTRVKLRNLANGETVQSEETCHGEDLPLGDQPVDPAPQLAELCQGPPYVCELHESELWWNPSACSPWPEDAGTTGDTTGEPETGGDTTGEPETSGPGTGATETSGETTGGPETGGPGTGETETDGASSGLPTTGGAGTDGPTTGGAATEGPTTGGAGTDGDATGAPGTTGDSQGSDTQGQDDTAGSGCGCAARPEAEGFVLAGLFLLTRRRRRTH</sequence>
<dbReference type="RefSeq" id="WP_272003276.1">
    <property type="nucleotide sequence ID" value="NZ_JAQNDN010000019.1"/>
</dbReference>
<evidence type="ECO:0000313" key="3">
    <source>
        <dbReference type="EMBL" id="MDC0672087.1"/>
    </source>
</evidence>
<protein>
    <recommendedName>
        <fullName evidence="5">MYXO-CTERM domain-containing protein</fullName>
    </recommendedName>
</protein>
<proteinExistence type="predicted"/>
<gene>
    <name evidence="3" type="ORF">POL58_30350</name>
</gene>
<feature type="signal peptide" evidence="2">
    <location>
        <begin position="1"/>
        <end position="23"/>
    </location>
</feature>
<comment type="caution">
    <text evidence="3">The sequence shown here is derived from an EMBL/GenBank/DDBJ whole genome shotgun (WGS) entry which is preliminary data.</text>
</comment>
<name>A0ABT5BDF3_9BACT</name>
<dbReference type="Proteomes" id="UP001217838">
    <property type="component" value="Unassembled WGS sequence"/>
</dbReference>
<feature type="region of interest" description="Disordered" evidence="1">
    <location>
        <begin position="318"/>
        <end position="447"/>
    </location>
</feature>
<feature type="compositionally biased region" description="Low complexity" evidence="1">
    <location>
        <begin position="396"/>
        <end position="408"/>
    </location>
</feature>
<evidence type="ECO:0000313" key="4">
    <source>
        <dbReference type="Proteomes" id="UP001217838"/>
    </source>
</evidence>
<feature type="compositionally biased region" description="Gly residues" evidence="1">
    <location>
        <begin position="364"/>
        <end position="375"/>
    </location>
</feature>
<feature type="chain" id="PRO_5045171481" description="MYXO-CTERM domain-containing protein" evidence="2">
    <location>
        <begin position="24"/>
        <end position="472"/>
    </location>
</feature>
<keyword evidence="4" id="KW-1185">Reference proteome</keyword>
<feature type="compositionally biased region" description="Low complexity" evidence="1">
    <location>
        <begin position="416"/>
        <end position="440"/>
    </location>
</feature>
<feature type="compositionally biased region" description="Low complexity" evidence="1">
    <location>
        <begin position="325"/>
        <end position="363"/>
    </location>
</feature>
<evidence type="ECO:0000256" key="2">
    <source>
        <dbReference type="SAM" id="SignalP"/>
    </source>
</evidence>
<evidence type="ECO:0000256" key="1">
    <source>
        <dbReference type="SAM" id="MobiDB-lite"/>
    </source>
</evidence>